<dbReference type="PANTHER" id="PTHR33744">
    <property type="entry name" value="CARBOHYDRATE DIACID REGULATOR"/>
    <property type="match status" value="1"/>
</dbReference>
<dbReference type="Gene3D" id="1.10.10.2840">
    <property type="entry name" value="PucR C-terminal helix-turn-helix domain"/>
    <property type="match status" value="1"/>
</dbReference>
<feature type="domain" description="RsbT co-antagonist protein RsbRD N-terminal" evidence="3">
    <location>
        <begin position="36"/>
        <end position="177"/>
    </location>
</feature>
<dbReference type="Proteomes" id="UP000233766">
    <property type="component" value="Unassembled WGS sequence"/>
</dbReference>
<dbReference type="InterPro" id="IPR042070">
    <property type="entry name" value="PucR_C-HTH_sf"/>
</dbReference>
<keyword evidence="6" id="KW-1185">Reference proteome</keyword>
<dbReference type="InterPro" id="IPR025736">
    <property type="entry name" value="PucR_C-HTH_dom"/>
</dbReference>
<comment type="similarity">
    <text evidence="1">Belongs to the CdaR family.</text>
</comment>
<dbReference type="Pfam" id="PF13556">
    <property type="entry name" value="HTH_30"/>
    <property type="match status" value="1"/>
</dbReference>
<evidence type="ECO:0000256" key="1">
    <source>
        <dbReference type="ARBA" id="ARBA00006754"/>
    </source>
</evidence>
<accession>A0A2N3VLE9</accession>
<gene>
    <name evidence="5" type="ORF">ATK86_6929</name>
</gene>
<name>A0A2N3VLE9_9NOCA</name>
<evidence type="ECO:0000259" key="4">
    <source>
        <dbReference type="Pfam" id="PF17853"/>
    </source>
</evidence>
<dbReference type="Pfam" id="PF17853">
    <property type="entry name" value="GGDEF_2"/>
    <property type="match status" value="1"/>
</dbReference>
<feature type="domain" description="PucR C-terminal helix-turn-helix" evidence="2">
    <location>
        <begin position="356"/>
        <end position="410"/>
    </location>
</feature>
<reference evidence="5 6" key="1">
    <citation type="submission" date="2017-12" db="EMBL/GenBank/DDBJ databases">
        <title>Sequencing the genomes of 1000 Actinobacteria strains.</title>
        <authorList>
            <person name="Klenk H.-P."/>
        </authorList>
    </citation>
    <scope>NUCLEOTIDE SEQUENCE [LARGE SCALE GENOMIC DNA]</scope>
    <source>
        <strain evidence="5 6">DSM 44489</strain>
    </source>
</reference>
<dbReference type="PANTHER" id="PTHR33744:SF1">
    <property type="entry name" value="DNA-BINDING TRANSCRIPTIONAL ACTIVATOR ADER"/>
    <property type="match status" value="1"/>
</dbReference>
<dbReference type="InterPro" id="IPR041522">
    <property type="entry name" value="CdaR_GGDEF"/>
</dbReference>
<proteinExistence type="inferred from homology"/>
<dbReference type="InterPro" id="IPR025751">
    <property type="entry name" value="RsbRD_N_dom"/>
</dbReference>
<protein>
    <submittedName>
        <fullName evidence="5">PucR-like helix-turn-helix protein</fullName>
    </submittedName>
</protein>
<feature type="domain" description="CdaR GGDEF-like" evidence="4">
    <location>
        <begin position="187"/>
        <end position="302"/>
    </location>
</feature>
<dbReference type="InterPro" id="IPR051448">
    <property type="entry name" value="CdaR-like_regulators"/>
</dbReference>
<evidence type="ECO:0000259" key="3">
    <source>
        <dbReference type="Pfam" id="PF14361"/>
    </source>
</evidence>
<comment type="caution">
    <text evidence="5">The sequence shown here is derived from an EMBL/GenBank/DDBJ whole genome shotgun (WGS) entry which is preliminary data.</text>
</comment>
<evidence type="ECO:0000313" key="6">
    <source>
        <dbReference type="Proteomes" id="UP000233766"/>
    </source>
</evidence>
<dbReference type="EMBL" id="PJMW01000002">
    <property type="protein sequence ID" value="PKV82440.1"/>
    <property type="molecule type" value="Genomic_DNA"/>
</dbReference>
<dbReference type="Pfam" id="PF14361">
    <property type="entry name" value="RsbRD_N"/>
    <property type="match status" value="1"/>
</dbReference>
<dbReference type="AlphaFoldDB" id="A0A2N3VLE9"/>
<evidence type="ECO:0000313" key="5">
    <source>
        <dbReference type="EMBL" id="PKV82440.1"/>
    </source>
</evidence>
<evidence type="ECO:0000259" key="2">
    <source>
        <dbReference type="Pfam" id="PF13556"/>
    </source>
</evidence>
<organism evidence="5 6">
    <name type="scientific">Nocardia fluminea</name>
    <dbReference type="NCBI Taxonomy" id="134984"/>
    <lineage>
        <taxon>Bacteria</taxon>
        <taxon>Bacillati</taxon>
        <taxon>Actinomycetota</taxon>
        <taxon>Actinomycetes</taxon>
        <taxon>Mycobacteriales</taxon>
        <taxon>Nocardiaceae</taxon>
        <taxon>Nocardia</taxon>
    </lineage>
</organism>
<sequence>MAQCRRRFLFNGREARVAAYGSLVWVGQALGPRVEAITADLIRVTEQMIPLNDVAADLAEMRAASIAENIAAVQYVLANGIDPSTVTPPPGAAAYAQRLARRGVPLTILLRAYGLGQYRILDAAIGLILAVPGPDQPARIAEVLKFAGTYLDRLNSSMGRIYEAERDRWLSSRQAARQQWIARLLDNDDVDVAAAEEVLGYRLDRRHHAAEVWATVTGADAVRGLEQARQLLTAMMGTGGAELAAASGDRAMCLWFPVGQPCAVEDITAQVEASGLPVRVALGPVGEGLSGFRRSARSAARAKALAVSAGETAPTVVDFDTIAPFALLSDDPDELTGLVHRILGPLAGNGNKVELLRGTLDVFLAEGASYSRTARVLDVHRNTVQYRIQQVTGRYGIAVDTDTFELRFALGICRWYPHVLTRTI</sequence>